<reference evidence="1" key="1">
    <citation type="journal article" date="2014" name="Front. Microbiol.">
        <title>High frequency of phylogenetically diverse reductive dehalogenase-homologous genes in deep subseafloor sedimentary metagenomes.</title>
        <authorList>
            <person name="Kawai M."/>
            <person name="Futagami T."/>
            <person name="Toyoda A."/>
            <person name="Takaki Y."/>
            <person name="Nishi S."/>
            <person name="Hori S."/>
            <person name="Arai W."/>
            <person name="Tsubouchi T."/>
            <person name="Morono Y."/>
            <person name="Uchiyama I."/>
            <person name="Ito T."/>
            <person name="Fujiyama A."/>
            <person name="Inagaki F."/>
            <person name="Takami H."/>
        </authorList>
    </citation>
    <scope>NUCLEOTIDE SEQUENCE</scope>
    <source>
        <strain evidence="1">Expedition CK06-06</strain>
    </source>
</reference>
<name>X1VDN7_9ZZZZ</name>
<dbReference type="AlphaFoldDB" id="X1VDN7"/>
<dbReference type="EMBL" id="BARW01026170">
    <property type="protein sequence ID" value="GAJ15672.1"/>
    <property type="molecule type" value="Genomic_DNA"/>
</dbReference>
<sequence>MAWIPEPTKISELKLEMKLKNMPVPLSAEHVDEYMEPILQAAKWGDFSLIKSFDK</sequence>
<gene>
    <name evidence="1" type="ORF">S12H4_42722</name>
</gene>
<comment type="caution">
    <text evidence="1">The sequence shown here is derived from an EMBL/GenBank/DDBJ whole genome shotgun (WGS) entry which is preliminary data.</text>
</comment>
<evidence type="ECO:0000313" key="1">
    <source>
        <dbReference type="EMBL" id="GAJ15672.1"/>
    </source>
</evidence>
<organism evidence="1">
    <name type="scientific">marine sediment metagenome</name>
    <dbReference type="NCBI Taxonomy" id="412755"/>
    <lineage>
        <taxon>unclassified sequences</taxon>
        <taxon>metagenomes</taxon>
        <taxon>ecological metagenomes</taxon>
    </lineage>
</organism>
<proteinExistence type="predicted"/>
<accession>X1VDN7</accession>
<protein>
    <submittedName>
        <fullName evidence="1">Uncharacterized protein</fullName>
    </submittedName>
</protein>